<evidence type="ECO:0000313" key="1">
    <source>
        <dbReference type="EMBL" id="MPM83974.1"/>
    </source>
</evidence>
<evidence type="ECO:0008006" key="2">
    <source>
        <dbReference type="Google" id="ProtNLM"/>
    </source>
</evidence>
<gene>
    <name evidence="1" type="ORF">SDC9_131044</name>
</gene>
<dbReference type="EMBL" id="VSSQ01032648">
    <property type="protein sequence ID" value="MPM83974.1"/>
    <property type="molecule type" value="Genomic_DNA"/>
</dbReference>
<name>A0A645D3U1_9ZZZZ</name>
<comment type="caution">
    <text evidence="1">The sequence shown here is derived from an EMBL/GenBank/DDBJ whole genome shotgun (WGS) entry which is preliminary data.</text>
</comment>
<protein>
    <recommendedName>
        <fullName evidence="2">DUF3795 domain-containing protein</fullName>
    </recommendedName>
</protein>
<dbReference type="InterPro" id="IPR024227">
    <property type="entry name" value="DUF3795"/>
</dbReference>
<organism evidence="1">
    <name type="scientific">bioreactor metagenome</name>
    <dbReference type="NCBI Taxonomy" id="1076179"/>
    <lineage>
        <taxon>unclassified sequences</taxon>
        <taxon>metagenomes</taxon>
        <taxon>ecological metagenomes</taxon>
    </lineage>
</organism>
<dbReference type="AlphaFoldDB" id="A0A645D3U1"/>
<reference evidence="1" key="1">
    <citation type="submission" date="2019-08" db="EMBL/GenBank/DDBJ databases">
        <authorList>
            <person name="Kucharzyk K."/>
            <person name="Murdoch R.W."/>
            <person name="Higgins S."/>
            <person name="Loffler F."/>
        </authorList>
    </citation>
    <scope>NUCLEOTIDE SEQUENCE</scope>
</reference>
<dbReference type="Pfam" id="PF12675">
    <property type="entry name" value="DUF3795"/>
    <property type="match status" value="1"/>
</dbReference>
<proteinExistence type="predicted"/>
<sequence length="138" mass="15865">MKMNKDDISPRMFAPCGMNCKVCYKHCYSKKSCSGCMANNGNTPNHCRACKIKDCVKTHRLTYCFECMEFPCKLIKNIDKSYIARYQVSLIENSNKVKVIGLQKFMMEDKEKYTCSYCGGVISLHDKECSECQEKTSK</sequence>
<accession>A0A645D3U1</accession>